<dbReference type="GO" id="GO:0004867">
    <property type="term" value="F:serine-type endopeptidase inhibitor activity"/>
    <property type="evidence" value="ECO:0007669"/>
    <property type="project" value="InterPro"/>
</dbReference>
<keyword evidence="4" id="KW-1185">Reference proteome</keyword>
<dbReference type="GO" id="GO:0005615">
    <property type="term" value="C:extracellular space"/>
    <property type="evidence" value="ECO:0007669"/>
    <property type="project" value="InterPro"/>
</dbReference>
<dbReference type="SMART" id="SM00093">
    <property type="entry name" value="SERPIN"/>
    <property type="match status" value="1"/>
</dbReference>
<sequence>MEIMTIEAEQHIHYVEGTEIQTYYSKEMKDIANAENKPYRFKIANRLYVRQGIELKKNFMEMLGKYDNGRIYNFNHESKNLLNKQIQKWILDELNEEVVPYMQTMLIKEYTKMMMLNLALFNGNWKKPFCKRATREAVFDISSEEKKSVFMMTRTDEFPYYQDSSVHVVKLPFVGDEVEMVLILPKKRHELANVLKNLTSKDLLRYIKMTKPTKVKIDENGVEAPNLTAADVAELSQPAAVFSANQPFLFFIVKNLQTFLLVGQNGK</sequence>
<evidence type="ECO:0000256" key="2">
    <source>
        <dbReference type="RuleBase" id="RU000411"/>
    </source>
</evidence>
<dbReference type="PANTHER" id="PTHR11461">
    <property type="entry name" value="SERINE PROTEASE INHIBITOR, SERPIN"/>
    <property type="match status" value="1"/>
</dbReference>
<dbReference type="Gene3D" id="3.30.497.10">
    <property type="entry name" value="Antithrombin, subunit I, domain 2"/>
    <property type="match status" value="2"/>
</dbReference>
<dbReference type="InterPro" id="IPR036186">
    <property type="entry name" value="Serpin_sf"/>
</dbReference>
<reference evidence="5" key="1">
    <citation type="submission" date="2022-11" db="UniProtKB">
        <authorList>
            <consortium name="WormBaseParasite"/>
        </authorList>
    </citation>
    <scope>IDENTIFICATION</scope>
</reference>
<dbReference type="InterPro" id="IPR023795">
    <property type="entry name" value="Serpin_CS"/>
</dbReference>
<dbReference type="CDD" id="cd00172">
    <property type="entry name" value="serpin"/>
    <property type="match status" value="1"/>
</dbReference>
<dbReference type="InterPro" id="IPR042185">
    <property type="entry name" value="Serpin_sf_2"/>
</dbReference>
<comment type="similarity">
    <text evidence="1 2">Belongs to the serpin family.</text>
</comment>
<proteinExistence type="inferred from homology"/>
<name>A0A915Q855_9BILA</name>
<dbReference type="InterPro" id="IPR000215">
    <property type="entry name" value="Serpin_fam"/>
</dbReference>
<evidence type="ECO:0000256" key="1">
    <source>
        <dbReference type="ARBA" id="ARBA00009500"/>
    </source>
</evidence>
<evidence type="ECO:0000259" key="3">
    <source>
        <dbReference type="SMART" id="SM00093"/>
    </source>
</evidence>
<organism evidence="4 5">
    <name type="scientific">Setaria digitata</name>
    <dbReference type="NCBI Taxonomy" id="48799"/>
    <lineage>
        <taxon>Eukaryota</taxon>
        <taxon>Metazoa</taxon>
        <taxon>Ecdysozoa</taxon>
        <taxon>Nematoda</taxon>
        <taxon>Chromadorea</taxon>
        <taxon>Rhabditida</taxon>
        <taxon>Spirurina</taxon>
        <taxon>Spiruromorpha</taxon>
        <taxon>Filarioidea</taxon>
        <taxon>Setariidae</taxon>
        <taxon>Setaria</taxon>
    </lineage>
</organism>
<protein>
    <submittedName>
        <fullName evidence="5">Serpin domain-containing protein</fullName>
    </submittedName>
</protein>
<dbReference type="Proteomes" id="UP000887581">
    <property type="component" value="Unplaced"/>
</dbReference>
<dbReference type="Gene3D" id="2.30.39.10">
    <property type="entry name" value="Alpha-1-antitrypsin, domain 1"/>
    <property type="match status" value="2"/>
</dbReference>
<feature type="domain" description="Serpin" evidence="3">
    <location>
        <begin position="1"/>
        <end position="266"/>
    </location>
</feature>
<dbReference type="AlphaFoldDB" id="A0A915Q855"/>
<dbReference type="WBParaSite" id="sdigi.contig950.g10040.t1">
    <property type="protein sequence ID" value="sdigi.contig950.g10040.t1"/>
    <property type="gene ID" value="sdigi.contig950.g10040"/>
</dbReference>
<dbReference type="PROSITE" id="PS00284">
    <property type="entry name" value="SERPIN"/>
    <property type="match status" value="1"/>
</dbReference>
<dbReference type="Pfam" id="PF00079">
    <property type="entry name" value="Serpin"/>
    <property type="match status" value="1"/>
</dbReference>
<evidence type="ECO:0000313" key="5">
    <source>
        <dbReference type="WBParaSite" id="sdigi.contig950.g10040.t1"/>
    </source>
</evidence>
<evidence type="ECO:0000313" key="4">
    <source>
        <dbReference type="Proteomes" id="UP000887581"/>
    </source>
</evidence>
<dbReference type="PANTHER" id="PTHR11461:SF211">
    <property type="entry name" value="GH10112P-RELATED"/>
    <property type="match status" value="1"/>
</dbReference>
<dbReference type="SUPFAM" id="SSF56574">
    <property type="entry name" value="Serpins"/>
    <property type="match status" value="1"/>
</dbReference>
<dbReference type="InterPro" id="IPR023796">
    <property type="entry name" value="Serpin_dom"/>
</dbReference>
<accession>A0A915Q855</accession>
<dbReference type="InterPro" id="IPR042178">
    <property type="entry name" value="Serpin_sf_1"/>
</dbReference>